<keyword evidence="5" id="KW-0032">Aminotransferase</keyword>
<dbReference type="InterPro" id="IPR015422">
    <property type="entry name" value="PyrdxlP-dep_Trfase_small"/>
</dbReference>
<dbReference type="InterPro" id="IPR004838">
    <property type="entry name" value="NHTrfase_class1_PyrdxlP-BS"/>
</dbReference>
<evidence type="ECO:0000256" key="4">
    <source>
        <dbReference type="ARBA" id="ARBA00012751"/>
    </source>
</evidence>
<comment type="similarity">
    <text evidence="2">Belongs to the class-I pyridoxal-phosphate-dependent aminotransferase family.</text>
</comment>
<dbReference type="InterPro" id="IPR015424">
    <property type="entry name" value="PyrdxlP-dep_Trfase"/>
</dbReference>
<comment type="caution">
    <text evidence="10">The sequence shown here is derived from an EMBL/GenBank/DDBJ whole genome shotgun (WGS) entry which is preliminary data.</text>
</comment>
<gene>
    <name evidence="10" type="ORF">F8M41_021955</name>
</gene>
<dbReference type="Gene3D" id="3.40.640.10">
    <property type="entry name" value="Type I PLP-dependent aspartate aminotransferase-like (Major domain)"/>
    <property type="match status" value="1"/>
</dbReference>
<keyword evidence="6 10" id="KW-0808">Transferase</keyword>
<dbReference type="SUPFAM" id="SSF53383">
    <property type="entry name" value="PLP-dependent transferases"/>
    <property type="match status" value="1"/>
</dbReference>
<dbReference type="PROSITE" id="PS00105">
    <property type="entry name" value="AA_TRANSFER_CLASS_1"/>
    <property type="match status" value="1"/>
</dbReference>
<dbReference type="Proteomes" id="UP000439903">
    <property type="component" value="Unassembled WGS sequence"/>
</dbReference>
<protein>
    <recommendedName>
        <fullName evidence="4">kynurenine--oxoglutarate transaminase</fullName>
        <ecNumber evidence="4">2.6.1.7</ecNumber>
    </recommendedName>
</protein>
<dbReference type="CDD" id="cd00609">
    <property type="entry name" value="AAT_like"/>
    <property type="match status" value="1"/>
</dbReference>
<accession>A0A8H4AFW2</accession>
<dbReference type="PANTHER" id="PTHR43807:SF20">
    <property type="entry name" value="FI04487P"/>
    <property type="match status" value="1"/>
</dbReference>
<dbReference type="OrthoDB" id="2414662at2759"/>
<dbReference type="InterPro" id="IPR051326">
    <property type="entry name" value="Kynurenine-oxoglutarate_AT"/>
</dbReference>
<evidence type="ECO:0000256" key="5">
    <source>
        <dbReference type="ARBA" id="ARBA00022576"/>
    </source>
</evidence>
<name>A0A8H4AFW2_GIGMA</name>
<dbReference type="EMBL" id="WTPW01000663">
    <property type="protein sequence ID" value="KAF0490310.1"/>
    <property type="molecule type" value="Genomic_DNA"/>
</dbReference>
<evidence type="ECO:0000259" key="9">
    <source>
        <dbReference type="Pfam" id="PF00155"/>
    </source>
</evidence>
<evidence type="ECO:0000256" key="6">
    <source>
        <dbReference type="ARBA" id="ARBA00022679"/>
    </source>
</evidence>
<dbReference type="GO" id="GO:0005739">
    <property type="term" value="C:mitochondrion"/>
    <property type="evidence" value="ECO:0007669"/>
    <property type="project" value="TreeGrafter"/>
</dbReference>
<keyword evidence="7" id="KW-0663">Pyridoxal phosphate</keyword>
<evidence type="ECO:0000256" key="2">
    <source>
        <dbReference type="ARBA" id="ARBA00007441"/>
    </source>
</evidence>
<proteinExistence type="inferred from homology"/>
<dbReference type="EC" id="2.6.1.7" evidence="4"/>
<comment type="cofactor">
    <cofactor evidence="1">
        <name>pyridoxal 5'-phosphate</name>
        <dbReference type="ChEBI" id="CHEBI:597326"/>
    </cofactor>
</comment>
<dbReference type="PANTHER" id="PTHR43807">
    <property type="entry name" value="FI04487P"/>
    <property type="match status" value="1"/>
</dbReference>
<dbReference type="FunFam" id="3.40.640.10:FF:000024">
    <property type="entry name" value="Kynurenine--oxoglutarate transaminase 3"/>
    <property type="match status" value="1"/>
</dbReference>
<comment type="pathway">
    <text evidence="8">Amino-acid degradation; L-kynurenine degradation; kynurenate from L-kynurenine: step 1/2.</text>
</comment>
<evidence type="ECO:0000313" key="11">
    <source>
        <dbReference type="Proteomes" id="UP000439903"/>
    </source>
</evidence>
<comment type="subunit">
    <text evidence="3">Homodimer.</text>
</comment>
<dbReference type="AlphaFoldDB" id="A0A8H4AFW2"/>
<dbReference type="Gene3D" id="3.90.1150.10">
    <property type="entry name" value="Aspartate Aminotransferase, domain 1"/>
    <property type="match status" value="1"/>
</dbReference>
<dbReference type="GO" id="GO:0030170">
    <property type="term" value="F:pyridoxal phosphate binding"/>
    <property type="evidence" value="ECO:0007669"/>
    <property type="project" value="InterPro"/>
</dbReference>
<dbReference type="InterPro" id="IPR004839">
    <property type="entry name" value="Aminotransferase_I/II_large"/>
</dbReference>
<reference evidence="10 11" key="1">
    <citation type="journal article" date="2019" name="Environ. Microbiol.">
        <title>At the nexus of three kingdoms: the genome of the mycorrhizal fungus Gigaspora margarita provides insights into plant, endobacterial and fungal interactions.</title>
        <authorList>
            <person name="Venice F."/>
            <person name="Ghignone S."/>
            <person name="Salvioli di Fossalunga A."/>
            <person name="Amselem J."/>
            <person name="Novero M."/>
            <person name="Xianan X."/>
            <person name="Sedzielewska Toro K."/>
            <person name="Morin E."/>
            <person name="Lipzen A."/>
            <person name="Grigoriev I.V."/>
            <person name="Henrissat B."/>
            <person name="Martin F.M."/>
            <person name="Bonfante P."/>
        </authorList>
    </citation>
    <scope>NUCLEOTIDE SEQUENCE [LARGE SCALE GENOMIC DNA]</scope>
    <source>
        <strain evidence="10 11">BEG34</strain>
    </source>
</reference>
<evidence type="ECO:0000256" key="3">
    <source>
        <dbReference type="ARBA" id="ARBA00011738"/>
    </source>
</evidence>
<evidence type="ECO:0000313" key="10">
    <source>
        <dbReference type="EMBL" id="KAF0490310.1"/>
    </source>
</evidence>
<keyword evidence="11" id="KW-1185">Reference proteome</keyword>
<evidence type="ECO:0000256" key="7">
    <source>
        <dbReference type="ARBA" id="ARBA00022898"/>
    </source>
</evidence>
<dbReference type="GO" id="GO:0016212">
    <property type="term" value="F:kynurenine-oxoglutarate transaminase activity"/>
    <property type="evidence" value="ECO:0007669"/>
    <property type="project" value="UniProtKB-EC"/>
</dbReference>
<sequence>MASSEETNDNVNKINIAKASEKVIHFKQDVWSIFTPLALKFNAVNLGQGFMNFLPPNFVKEAAVNAIFHNDYNQYSHPKGSLHLRKALADTYSPLLNRTIDPETEILISAGVIEGLYSLFAGLLDENDEVIVFEPFYNHYPEYITMNGGIPIYVTLHPQGDTSKTISSADWKFDINELRSKITNKTKMIVFNTPHNPTGKVFSTEEMIDISKVAREFNLIIISDEVYDRICYKPNIHEHIANLPEMWERTITLNSCSKTFGVTGWRVGWLIGPKNLISPILAAHTRIVFCVNAPLQEAIAISFEKADKENYYEINCQLYEERREKFMKILSDVGLPYTIPQGSYYILVNISKILIPSDYQYPPEIQFQTKDYKFCYWMTKEIGVVAIPPSEFYSEENKWLAQDYVRFAFCKTDDILDQAAIALQKLKNYIVD</sequence>
<dbReference type="FunFam" id="3.90.1150.10:FF:000021">
    <property type="entry name" value="Kynurenine--oxoglutarate transaminase 3"/>
    <property type="match status" value="1"/>
</dbReference>
<evidence type="ECO:0000256" key="1">
    <source>
        <dbReference type="ARBA" id="ARBA00001933"/>
    </source>
</evidence>
<evidence type="ECO:0000256" key="8">
    <source>
        <dbReference type="ARBA" id="ARBA00024016"/>
    </source>
</evidence>
<feature type="domain" description="Aminotransferase class I/classII large" evidence="9">
    <location>
        <begin position="44"/>
        <end position="420"/>
    </location>
</feature>
<dbReference type="InterPro" id="IPR015421">
    <property type="entry name" value="PyrdxlP-dep_Trfase_major"/>
</dbReference>
<dbReference type="GO" id="GO:0070189">
    <property type="term" value="P:kynurenine metabolic process"/>
    <property type="evidence" value="ECO:0007669"/>
    <property type="project" value="UniProtKB-ARBA"/>
</dbReference>
<organism evidence="10 11">
    <name type="scientific">Gigaspora margarita</name>
    <dbReference type="NCBI Taxonomy" id="4874"/>
    <lineage>
        <taxon>Eukaryota</taxon>
        <taxon>Fungi</taxon>
        <taxon>Fungi incertae sedis</taxon>
        <taxon>Mucoromycota</taxon>
        <taxon>Glomeromycotina</taxon>
        <taxon>Glomeromycetes</taxon>
        <taxon>Diversisporales</taxon>
        <taxon>Gigasporaceae</taxon>
        <taxon>Gigaspora</taxon>
    </lineage>
</organism>
<dbReference type="Pfam" id="PF00155">
    <property type="entry name" value="Aminotran_1_2"/>
    <property type="match status" value="1"/>
</dbReference>